<comment type="caution">
    <text evidence="2">The sequence shown here is derived from an EMBL/GenBank/DDBJ whole genome shotgun (WGS) entry which is preliminary data.</text>
</comment>
<accession>A0A853EM24</accession>
<feature type="region of interest" description="Disordered" evidence="1">
    <location>
        <begin position="23"/>
        <end position="43"/>
    </location>
</feature>
<dbReference type="EMBL" id="JACBXV010000169">
    <property type="protein sequence ID" value="NYS69925.1"/>
    <property type="molecule type" value="Genomic_DNA"/>
</dbReference>
<protein>
    <submittedName>
        <fullName evidence="2">Uncharacterized protein</fullName>
    </submittedName>
</protein>
<evidence type="ECO:0000256" key="1">
    <source>
        <dbReference type="SAM" id="MobiDB-lite"/>
    </source>
</evidence>
<evidence type="ECO:0000313" key="3">
    <source>
        <dbReference type="Proteomes" id="UP000572528"/>
    </source>
</evidence>
<dbReference type="RefSeq" id="WP_179901181.1">
    <property type="nucleotide sequence ID" value="NZ_JACBXV010000169.1"/>
</dbReference>
<proteinExistence type="predicted"/>
<evidence type="ECO:0000313" key="2">
    <source>
        <dbReference type="EMBL" id="NYS69925.1"/>
    </source>
</evidence>
<dbReference type="AlphaFoldDB" id="A0A853EM24"/>
<dbReference type="Proteomes" id="UP000572528">
    <property type="component" value="Unassembled WGS sequence"/>
</dbReference>
<name>A0A853EM24_9ACTO</name>
<gene>
    <name evidence="2" type="ORF">HZZ05_10470</name>
</gene>
<organism evidence="2 3">
    <name type="scientific">Actinomyces bowdenii</name>
    <dbReference type="NCBI Taxonomy" id="131109"/>
    <lineage>
        <taxon>Bacteria</taxon>
        <taxon>Bacillati</taxon>
        <taxon>Actinomycetota</taxon>
        <taxon>Actinomycetes</taxon>
        <taxon>Actinomycetales</taxon>
        <taxon>Actinomycetaceae</taxon>
        <taxon>Actinomyces</taxon>
    </lineage>
</organism>
<reference evidence="2 3" key="1">
    <citation type="submission" date="2020-07" db="EMBL/GenBank/DDBJ databases">
        <title>MOT database genomes.</title>
        <authorList>
            <person name="Joseph S."/>
            <person name="Aduse-Opoku J."/>
            <person name="Hashim A."/>
            <person name="Wade W."/>
            <person name="Curtis M."/>
        </authorList>
    </citation>
    <scope>NUCLEOTIDE SEQUENCE [LARGE SCALE GENOMIC DNA]</scope>
    <source>
        <strain evidence="2 3">WMus004</strain>
    </source>
</reference>
<sequence>MTAEHNYYRDSVETHKSLAETYADDTKSDGSGHIGNPCSGASTTITNGAWESPEADRWVEELNGLGNGIKDAFEYQFISATEVYNGEPEEVEVPGNHEWKFYWPTGGASPALGAAVGFAAPY</sequence>